<keyword evidence="1" id="KW-0812">Transmembrane</keyword>
<feature type="chain" id="PRO_5043138115" evidence="2">
    <location>
        <begin position="22"/>
        <end position="437"/>
    </location>
</feature>
<evidence type="ECO:0000256" key="2">
    <source>
        <dbReference type="SAM" id="SignalP"/>
    </source>
</evidence>
<feature type="signal peptide" evidence="2">
    <location>
        <begin position="1"/>
        <end position="21"/>
    </location>
</feature>
<dbReference type="OrthoDB" id="1689567at2759"/>
<sequence>MTKRNIALIFTELSIRLFVLVHREAYPQCEVEDIQVCYDIRQLVKWDNRWEAAKAALAYSQAHMEAKGQRPVMIPRCCGWSCTTCYRAGRCRCCFAAPSHVQTRRASEDVAENRGTWRSTAAVMDEEIDVTGSAQPNVGGSCCACCLCPAPVDAINYYTQEAEELRRKLDIEGARAVKTKIGIAFVTFHMRESAARVYTAYHPPRMSTCLASPPTSSLSRGLRSNSWTVQFAPNPSNIIWPNLAVTRTVWWMRAVTVNIFVFLIVFFMTTPTYVLNLVNSLQIMDKLQIHNPILIQFIPSIILWSVSALLPYIVHNSDRLVGHWTKSGLHLTVMAKTFSLLILMVLVLPSLGLTSIPAFFEWLFPGPLIPINPPEKNTTDGTNNDTTNPAYITTTPIPVPVPFGPNDSQSFRWECVFMPDNGAFFVNYVITSAFGLT</sequence>
<reference evidence="7" key="1">
    <citation type="submission" date="2016-06" db="UniProtKB">
        <authorList>
            <consortium name="WormBaseParasite"/>
        </authorList>
    </citation>
    <scope>IDENTIFICATION</scope>
</reference>
<feature type="transmembrane region" description="Helical" evidence="1">
    <location>
        <begin position="250"/>
        <end position="273"/>
    </location>
</feature>
<evidence type="ECO:0000313" key="6">
    <source>
        <dbReference type="Proteomes" id="UP000272942"/>
    </source>
</evidence>
<keyword evidence="6" id="KW-1185">Reference proteome</keyword>
<dbReference type="WBParaSite" id="ECPE_0000796001-mRNA-1">
    <property type="protein sequence ID" value="ECPE_0000796001-mRNA-1"/>
    <property type="gene ID" value="ECPE_0000796001"/>
</dbReference>
<reference evidence="5 6" key="2">
    <citation type="submission" date="2018-11" db="EMBL/GenBank/DDBJ databases">
        <authorList>
            <consortium name="Pathogen Informatics"/>
        </authorList>
    </citation>
    <scope>NUCLEOTIDE SEQUENCE [LARGE SCALE GENOMIC DNA]</scope>
    <source>
        <strain evidence="5 6">Egypt</strain>
    </source>
</reference>
<feature type="domain" description="CSC1/OSCA1-like cytosolic" evidence="4">
    <location>
        <begin position="23"/>
        <end position="242"/>
    </location>
</feature>
<evidence type="ECO:0000313" key="7">
    <source>
        <dbReference type="WBParaSite" id="ECPE_0000796001-mRNA-1"/>
    </source>
</evidence>
<dbReference type="InterPro" id="IPR045122">
    <property type="entry name" value="Csc1-like"/>
</dbReference>
<name>A0A183ALV4_9TREM</name>
<dbReference type="GO" id="GO:0005886">
    <property type="term" value="C:plasma membrane"/>
    <property type="evidence" value="ECO:0007669"/>
    <property type="project" value="TreeGrafter"/>
</dbReference>
<dbReference type="InterPro" id="IPR027815">
    <property type="entry name" value="CSC1/OSCA1-like_cyt"/>
</dbReference>
<dbReference type="InterPro" id="IPR003864">
    <property type="entry name" value="CSC1/OSCA1-like_7TM"/>
</dbReference>
<feature type="domain" description="CSC1/OSCA1-like 7TM region" evidence="3">
    <location>
        <begin position="254"/>
        <end position="436"/>
    </location>
</feature>
<evidence type="ECO:0000313" key="5">
    <source>
        <dbReference type="EMBL" id="VDP82396.1"/>
    </source>
</evidence>
<keyword evidence="1" id="KW-1133">Transmembrane helix</keyword>
<feature type="transmembrane region" description="Helical" evidence="1">
    <location>
        <begin position="335"/>
        <end position="360"/>
    </location>
</feature>
<dbReference type="AlphaFoldDB" id="A0A183ALV4"/>
<dbReference type="EMBL" id="UZAN01045293">
    <property type="protein sequence ID" value="VDP82396.1"/>
    <property type="molecule type" value="Genomic_DNA"/>
</dbReference>
<dbReference type="PANTHER" id="PTHR13018:SF5">
    <property type="entry name" value="RE44586P"/>
    <property type="match status" value="1"/>
</dbReference>
<dbReference type="Pfam" id="PF14703">
    <property type="entry name" value="PHM7_cyt"/>
    <property type="match status" value="1"/>
</dbReference>
<dbReference type="PANTHER" id="PTHR13018">
    <property type="entry name" value="PROBABLE MEMBRANE PROTEIN DUF221-RELATED"/>
    <property type="match status" value="1"/>
</dbReference>
<evidence type="ECO:0000259" key="4">
    <source>
        <dbReference type="Pfam" id="PF14703"/>
    </source>
</evidence>
<keyword evidence="2" id="KW-0732">Signal</keyword>
<gene>
    <name evidence="5" type="ORF">ECPE_LOCUS7939</name>
</gene>
<dbReference type="GO" id="GO:0005227">
    <property type="term" value="F:calcium-activated cation channel activity"/>
    <property type="evidence" value="ECO:0007669"/>
    <property type="project" value="InterPro"/>
</dbReference>
<proteinExistence type="predicted"/>
<accession>A0A183ALV4</accession>
<protein>
    <submittedName>
        <fullName evidence="7">RSN1_7TM domain-containing protein</fullName>
    </submittedName>
</protein>
<keyword evidence="1" id="KW-0472">Membrane</keyword>
<organism evidence="7">
    <name type="scientific">Echinostoma caproni</name>
    <dbReference type="NCBI Taxonomy" id="27848"/>
    <lineage>
        <taxon>Eukaryota</taxon>
        <taxon>Metazoa</taxon>
        <taxon>Spiralia</taxon>
        <taxon>Lophotrochozoa</taxon>
        <taxon>Platyhelminthes</taxon>
        <taxon>Trematoda</taxon>
        <taxon>Digenea</taxon>
        <taxon>Plagiorchiida</taxon>
        <taxon>Echinostomata</taxon>
        <taxon>Echinostomatoidea</taxon>
        <taxon>Echinostomatidae</taxon>
        <taxon>Echinostoma</taxon>
    </lineage>
</organism>
<dbReference type="Pfam" id="PF02714">
    <property type="entry name" value="RSN1_7TM"/>
    <property type="match status" value="1"/>
</dbReference>
<feature type="transmembrane region" description="Helical" evidence="1">
    <location>
        <begin position="293"/>
        <end position="314"/>
    </location>
</feature>
<evidence type="ECO:0000256" key="1">
    <source>
        <dbReference type="SAM" id="Phobius"/>
    </source>
</evidence>
<dbReference type="Proteomes" id="UP000272942">
    <property type="component" value="Unassembled WGS sequence"/>
</dbReference>
<evidence type="ECO:0000259" key="3">
    <source>
        <dbReference type="Pfam" id="PF02714"/>
    </source>
</evidence>